<dbReference type="AlphaFoldDB" id="A0AA88IJM2"/>
<dbReference type="CDD" id="cd05157">
    <property type="entry name" value="ETNK_euk"/>
    <property type="match status" value="1"/>
</dbReference>
<dbReference type="GO" id="GO:0006646">
    <property type="term" value="P:phosphatidylethanolamine biosynthetic process"/>
    <property type="evidence" value="ECO:0007669"/>
    <property type="project" value="TreeGrafter"/>
</dbReference>
<keyword evidence="1" id="KW-0594">Phospholipid biosynthesis</keyword>
<comment type="similarity">
    <text evidence="4">Belongs to the choline/ethanolamine kinase family.</text>
</comment>
<gene>
    <name evidence="6" type="ORF">QYM36_003202</name>
</gene>
<comment type="pathway">
    <text evidence="3">Phospholipid metabolism; phosphatidylethanolamine biosynthesis; phosphatidylethanolamine from ethanolamine: step 1/3.</text>
</comment>
<proteinExistence type="inferred from homology"/>
<dbReference type="PANTHER" id="PTHR22603">
    <property type="entry name" value="CHOLINE/ETHANOALAMINE KINASE"/>
    <property type="match status" value="1"/>
</dbReference>
<dbReference type="Gene3D" id="3.90.1200.10">
    <property type="match status" value="1"/>
</dbReference>
<dbReference type="EC" id="2.7.1.82" evidence="5"/>
<keyword evidence="7" id="KW-1185">Reference proteome</keyword>
<evidence type="ECO:0000256" key="5">
    <source>
        <dbReference type="ARBA" id="ARBA00038874"/>
    </source>
</evidence>
<evidence type="ECO:0000313" key="7">
    <source>
        <dbReference type="Proteomes" id="UP001187531"/>
    </source>
</evidence>
<evidence type="ECO:0000313" key="6">
    <source>
        <dbReference type="EMBL" id="KAK2722932.1"/>
    </source>
</evidence>
<evidence type="ECO:0000256" key="2">
    <source>
        <dbReference type="ARBA" id="ARBA00023264"/>
    </source>
</evidence>
<dbReference type="Proteomes" id="UP001187531">
    <property type="component" value="Unassembled WGS sequence"/>
</dbReference>
<dbReference type="InterPro" id="IPR011009">
    <property type="entry name" value="Kinase-like_dom_sf"/>
</dbReference>
<protein>
    <recommendedName>
        <fullName evidence="5">ethanolamine kinase</fullName>
        <ecNumber evidence="5">2.7.1.82</ecNumber>
    </recommendedName>
</protein>
<accession>A0AA88IJM2</accession>
<dbReference type="GO" id="GO:0005737">
    <property type="term" value="C:cytoplasm"/>
    <property type="evidence" value="ECO:0007669"/>
    <property type="project" value="TreeGrafter"/>
</dbReference>
<keyword evidence="1" id="KW-0444">Lipid biosynthesis</keyword>
<dbReference type="SUPFAM" id="SSF56112">
    <property type="entry name" value="Protein kinase-like (PK-like)"/>
    <property type="match status" value="1"/>
</dbReference>
<reference evidence="6" key="1">
    <citation type="submission" date="2023-07" db="EMBL/GenBank/DDBJ databases">
        <title>Chromosome-level genome assembly of Artemia franciscana.</title>
        <authorList>
            <person name="Jo E."/>
        </authorList>
    </citation>
    <scope>NUCLEOTIDE SEQUENCE</scope>
    <source>
        <tissue evidence="6">Whole body</tissue>
    </source>
</reference>
<evidence type="ECO:0000256" key="1">
    <source>
        <dbReference type="ARBA" id="ARBA00023209"/>
    </source>
</evidence>
<dbReference type="GO" id="GO:0004305">
    <property type="term" value="F:ethanolamine kinase activity"/>
    <property type="evidence" value="ECO:0007669"/>
    <property type="project" value="UniProtKB-EC"/>
</dbReference>
<comment type="caution">
    <text evidence="6">The sequence shown here is derived from an EMBL/GenBank/DDBJ whole genome shotgun (WGS) entry which is preliminary data.</text>
</comment>
<organism evidence="6 7">
    <name type="scientific">Artemia franciscana</name>
    <name type="common">Brine shrimp</name>
    <name type="synonym">Artemia sanfranciscana</name>
    <dbReference type="NCBI Taxonomy" id="6661"/>
    <lineage>
        <taxon>Eukaryota</taxon>
        <taxon>Metazoa</taxon>
        <taxon>Ecdysozoa</taxon>
        <taxon>Arthropoda</taxon>
        <taxon>Crustacea</taxon>
        <taxon>Branchiopoda</taxon>
        <taxon>Anostraca</taxon>
        <taxon>Artemiidae</taxon>
        <taxon>Artemia</taxon>
    </lineage>
</organism>
<name>A0AA88IJM2_ARTSF</name>
<evidence type="ECO:0000256" key="4">
    <source>
        <dbReference type="ARBA" id="ARBA00038211"/>
    </source>
</evidence>
<keyword evidence="1" id="KW-0443">Lipid metabolism</keyword>
<dbReference type="EMBL" id="JAVRJZ010000005">
    <property type="protein sequence ID" value="KAK2722932.1"/>
    <property type="molecule type" value="Genomic_DNA"/>
</dbReference>
<keyword evidence="2" id="KW-1208">Phospholipid metabolism</keyword>
<evidence type="ECO:0000256" key="3">
    <source>
        <dbReference type="ARBA" id="ARBA00037883"/>
    </source>
</evidence>
<sequence length="348" mass="40649">MNVKELHFEIGENDLIPSSLEIIRSLRPSWNVETVTVKLFTNGTTNRLLGVSEKTDTNKDDMILIRVYGVGTNLIINRQIEINNLFRLQEVGIGSKLYATFKNGLAYEYIKGEKLDTTLCCSEKIYPKIAHQLARFHAVPLESDERKPHLWKKLRLFLNLKLCKFLQEQQKEKFQKILPTNELEKEISLLEGILSRLGSPIVFCHNDLTPDNILYDTISLRLSFIDLEYAGPNYQAFDIANHFNEFAGIRTVDYRLYPNDEFQTEWLKIYLHRYKSIILNSNEVSVSTEEISTLRRHVDLFSLASHFFWALWGLIQATKSTIDFDFLEYAIIRFDEYFSKKKILLEDC</sequence>
<dbReference type="Pfam" id="PF01633">
    <property type="entry name" value="Choline_kinase"/>
    <property type="match status" value="1"/>
</dbReference>
<dbReference type="PANTHER" id="PTHR22603:SF66">
    <property type="entry name" value="ETHANOLAMINE KINASE"/>
    <property type="match status" value="1"/>
</dbReference>
<dbReference type="Gene3D" id="3.30.200.20">
    <property type="entry name" value="Phosphorylase Kinase, domain 1"/>
    <property type="match status" value="1"/>
</dbReference>